<gene>
    <name evidence="1" type="ORF">M407DRAFT_12266</name>
</gene>
<dbReference type="Proteomes" id="UP000054248">
    <property type="component" value="Unassembled WGS sequence"/>
</dbReference>
<proteinExistence type="predicted"/>
<dbReference type="EMBL" id="KN823360">
    <property type="protein sequence ID" value="KIO17626.1"/>
    <property type="molecule type" value="Genomic_DNA"/>
</dbReference>
<name>A0A0C3Q3I8_9AGAM</name>
<keyword evidence="2" id="KW-1185">Reference proteome</keyword>
<dbReference type="AlphaFoldDB" id="A0A0C3Q3I8"/>
<dbReference type="HOGENOM" id="CLU_1950399_0_0_1"/>
<accession>A0A0C3Q3I8</accession>
<organism evidence="1 2">
    <name type="scientific">Tulasnella calospora MUT 4182</name>
    <dbReference type="NCBI Taxonomy" id="1051891"/>
    <lineage>
        <taxon>Eukaryota</taxon>
        <taxon>Fungi</taxon>
        <taxon>Dikarya</taxon>
        <taxon>Basidiomycota</taxon>
        <taxon>Agaricomycotina</taxon>
        <taxon>Agaricomycetes</taxon>
        <taxon>Cantharellales</taxon>
        <taxon>Tulasnellaceae</taxon>
        <taxon>Tulasnella</taxon>
    </lineage>
</organism>
<reference evidence="2" key="2">
    <citation type="submission" date="2015-01" db="EMBL/GenBank/DDBJ databases">
        <title>Evolutionary Origins and Diversification of the Mycorrhizal Mutualists.</title>
        <authorList>
            <consortium name="DOE Joint Genome Institute"/>
            <consortium name="Mycorrhizal Genomics Consortium"/>
            <person name="Kohler A."/>
            <person name="Kuo A."/>
            <person name="Nagy L.G."/>
            <person name="Floudas D."/>
            <person name="Copeland A."/>
            <person name="Barry K.W."/>
            <person name="Cichocki N."/>
            <person name="Veneault-Fourrey C."/>
            <person name="LaButti K."/>
            <person name="Lindquist E.A."/>
            <person name="Lipzen A."/>
            <person name="Lundell T."/>
            <person name="Morin E."/>
            <person name="Murat C."/>
            <person name="Riley R."/>
            <person name="Ohm R."/>
            <person name="Sun H."/>
            <person name="Tunlid A."/>
            <person name="Henrissat B."/>
            <person name="Grigoriev I.V."/>
            <person name="Hibbett D.S."/>
            <person name="Martin F."/>
        </authorList>
    </citation>
    <scope>NUCLEOTIDE SEQUENCE [LARGE SCALE GENOMIC DNA]</scope>
    <source>
        <strain evidence="2">MUT 4182</strain>
    </source>
</reference>
<protein>
    <submittedName>
        <fullName evidence="1">Uncharacterized protein</fullName>
    </submittedName>
</protein>
<sequence length="129" mass="14156">MRKPDAKPDIPKTREHVAKHNHNAKGMNVLTHHTTSLLNTRVFETSRGLALLTPAEVIVIVALGLGYPQSWNLLGVAWQATCIIDVGKSGCPNLHKGNTWWQRGRQMDNQSGSWGSVARTAVGVYFKSG</sequence>
<evidence type="ECO:0000313" key="2">
    <source>
        <dbReference type="Proteomes" id="UP000054248"/>
    </source>
</evidence>
<evidence type="ECO:0000313" key="1">
    <source>
        <dbReference type="EMBL" id="KIO17626.1"/>
    </source>
</evidence>
<reference evidence="1 2" key="1">
    <citation type="submission" date="2014-04" db="EMBL/GenBank/DDBJ databases">
        <authorList>
            <consortium name="DOE Joint Genome Institute"/>
            <person name="Kuo A."/>
            <person name="Girlanda M."/>
            <person name="Perotto S."/>
            <person name="Kohler A."/>
            <person name="Nagy L.G."/>
            <person name="Floudas D."/>
            <person name="Copeland A."/>
            <person name="Barry K.W."/>
            <person name="Cichocki N."/>
            <person name="Veneault-Fourrey C."/>
            <person name="LaButti K."/>
            <person name="Lindquist E.A."/>
            <person name="Lipzen A."/>
            <person name="Lundell T."/>
            <person name="Morin E."/>
            <person name="Murat C."/>
            <person name="Sun H."/>
            <person name="Tunlid A."/>
            <person name="Henrissat B."/>
            <person name="Grigoriev I.V."/>
            <person name="Hibbett D.S."/>
            <person name="Martin F."/>
            <person name="Nordberg H.P."/>
            <person name="Cantor M.N."/>
            <person name="Hua S.X."/>
        </authorList>
    </citation>
    <scope>NUCLEOTIDE SEQUENCE [LARGE SCALE GENOMIC DNA]</scope>
    <source>
        <strain evidence="1 2">MUT 4182</strain>
    </source>
</reference>